<reference evidence="1 2" key="1">
    <citation type="journal article" date="2021" name="Plant Biotechnol. J.">
        <title>Multi-omics assisted identification of the key and species-specific regulatory components of drought-tolerant mechanisms in Gossypium stocksii.</title>
        <authorList>
            <person name="Yu D."/>
            <person name="Ke L."/>
            <person name="Zhang D."/>
            <person name="Wu Y."/>
            <person name="Sun Y."/>
            <person name="Mei J."/>
            <person name="Sun J."/>
            <person name="Sun Y."/>
        </authorList>
    </citation>
    <scope>NUCLEOTIDE SEQUENCE [LARGE SCALE GENOMIC DNA]</scope>
    <source>
        <strain evidence="2">cv. E1</strain>
        <tissue evidence="1">Leaf</tissue>
    </source>
</reference>
<dbReference type="EMBL" id="JAIQCV010000007">
    <property type="protein sequence ID" value="KAH1083315.1"/>
    <property type="molecule type" value="Genomic_DNA"/>
</dbReference>
<dbReference type="Proteomes" id="UP000828251">
    <property type="component" value="Unassembled WGS sequence"/>
</dbReference>
<protein>
    <submittedName>
        <fullName evidence="1">Uncharacterized protein</fullName>
    </submittedName>
</protein>
<proteinExistence type="predicted"/>
<dbReference type="AlphaFoldDB" id="A0A9D3VH82"/>
<evidence type="ECO:0000313" key="2">
    <source>
        <dbReference type="Proteomes" id="UP000828251"/>
    </source>
</evidence>
<comment type="caution">
    <text evidence="1">The sequence shown here is derived from an EMBL/GenBank/DDBJ whole genome shotgun (WGS) entry which is preliminary data.</text>
</comment>
<accession>A0A9D3VH82</accession>
<name>A0A9D3VH82_9ROSI</name>
<organism evidence="1 2">
    <name type="scientific">Gossypium stocksii</name>
    <dbReference type="NCBI Taxonomy" id="47602"/>
    <lineage>
        <taxon>Eukaryota</taxon>
        <taxon>Viridiplantae</taxon>
        <taxon>Streptophyta</taxon>
        <taxon>Embryophyta</taxon>
        <taxon>Tracheophyta</taxon>
        <taxon>Spermatophyta</taxon>
        <taxon>Magnoliopsida</taxon>
        <taxon>eudicotyledons</taxon>
        <taxon>Gunneridae</taxon>
        <taxon>Pentapetalae</taxon>
        <taxon>rosids</taxon>
        <taxon>malvids</taxon>
        <taxon>Malvales</taxon>
        <taxon>Malvaceae</taxon>
        <taxon>Malvoideae</taxon>
        <taxon>Gossypium</taxon>
    </lineage>
</organism>
<evidence type="ECO:0000313" key="1">
    <source>
        <dbReference type="EMBL" id="KAH1083315.1"/>
    </source>
</evidence>
<keyword evidence="2" id="KW-1185">Reference proteome</keyword>
<sequence>MHTVCHDRNNLWFHVTEFDRPNEGITSGQYRNLCPDPMSYVDEVYKTEYMYNVWRHIFSPVPDERKWPSVSLASFKLLSDRELRHKPKGRPYWTRIRNNMDIRETTNQQKLCGWCRIPGHTIR</sequence>
<gene>
    <name evidence="1" type="ORF">J1N35_023076</name>
</gene>